<evidence type="ECO:0000313" key="2">
    <source>
        <dbReference type="Proteomes" id="UP000732377"/>
    </source>
</evidence>
<dbReference type="Proteomes" id="UP000732377">
    <property type="component" value="Unassembled WGS sequence"/>
</dbReference>
<reference evidence="1" key="1">
    <citation type="submission" date="2017-11" db="EMBL/GenBank/DDBJ databases">
        <title>Three new genomes from thermophilic consortium.</title>
        <authorList>
            <person name="Quaggio R."/>
            <person name="Amgarten D."/>
            <person name="Setubal J.C."/>
        </authorList>
    </citation>
    <scope>NUCLEOTIDE SEQUENCE</scope>
    <source>
        <strain evidence="1">ZCTH01-B2</strain>
    </source>
</reference>
<name>A0A953LFE2_SYMTR</name>
<dbReference type="EMBL" id="PIUK01000188">
    <property type="protein sequence ID" value="MBY6277490.1"/>
    <property type="molecule type" value="Genomic_DNA"/>
</dbReference>
<organism evidence="1 2">
    <name type="scientific">Symbiobacterium thermophilum</name>
    <dbReference type="NCBI Taxonomy" id="2734"/>
    <lineage>
        <taxon>Bacteria</taxon>
        <taxon>Bacillati</taxon>
        <taxon>Bacillota</taxon>
        <taxon>Clostridia</taxon>
        <taxon>Eubacteriales</taxon>
        <taxon>Symbiobacteriaceae</taxon>
        <taxon>Symbiobacterium</taxon>
    </lineage>
</organism>
<sequence length="176" mass="19532">MDLSTRVRTVVTLLLLIPLLLVRPGRPAAAQEADPFAYCAAVGTVDRPDHRWTGPPVPDAVIEGLIRAAGLPEDAPRDPLRRSTFWRCMGGHVYACFVGANLPCQEKADTRRIPRAAMWRFCRANPGADSIPAVVTGRATVYQWRCTGSRPTIVRQVDAPDARGFLKRIWYRISPK</sequence>
<dbReference type="RefSeq" id="WP_273380733.1">
    <property type="nucleotide sequence ID" value="NZ_JACSIR010000251.1"/>
</dbReference>
<gene>
    <name evidence="1" type="ORF">CWE10_15000</name>
</gene>
<dbReference type="AlphaFoldDB" id="A0A953LFE2"/>
<proteinExistence type="predicted"/>
<protein>
    <submittedName>
        <fullName evidence="1">Uncharacterized protein</fullName>
    </submittedName>
</protein>
<comment type="caution">
    <text evidence="1">The sequence shown here is derived from an EMBL/GenBank/DDBJ whole genome shotgun (WGS) entry which is preliminary data.</text>
</comment>
<accession>A0A953LFE2</accession>
<evidence type="ECO:0000313" key="1">
    <source>
        <dbReference type="EMBL" id="MBY6277490.1"/>
    </source>
</evidence>